<reference evidence="2" key="1">
    <citation type="submission" date="2020-05" db="EMBL/GenBank/DDBJ databases">
        <authorList>
            <person name="Chiriac C."/>
            <person name="Salcher M."/>
            <person name="Ghai R."/>
            <person name="Kavagutti S V."/>
        </authorList>
    </citation>
    <scope>NUCLEOTIDE SEQUENCE</scope>
</reference>
<dbReference type="AlphaFoldDB" id="A0A6J6VQZ3"/>
<feature type="region of interest" description="Disordered" evidence="1">
    <location>
        <begin position="77"/>
        <end position="133"/>
    </location>
</feature>
<feature type="compositionally biased region" description="Low complexity" evidence="1">
    <location>
        <begin position="78"/>
        <end position="118"/>
    </location>
</feature>
<accession>A0A6J6VQZ3</accession>
<protein>
    <submittedName>
        <fullName evidence="2">Unannotated protein</fullName>
    </submittedName>
</protein>
<dbReference type="PANTHER" id="PTHR24637:SF421">
    <property type="entry name" value="CUTICLE COLLAGEN DPY-2"/>
    <property type="match status" value="1"/>
</dbReference>
<gene>
    <name evidence="2" type="ORF">UFOPK2928_00323</name>
</gene>
<evidence type="ECO:0000256" key="1">
    <source>
        <dbReference type="SAM" id="MobiDB-lite"/>
    </source>
</evidence>
<dbReference type="EMBL" id="CAEZZY010000020">
    <property type="protein sequence ID" value="CAB4773944.1"/>
    <property type="molecule type" value="Genomic_DNA"/>
</dbReference>
<dbReference type="InterPro" id="IPR008160">
    <property type="entry name" value="Collagen"/>
</dbReference>
<dbReference type="Pfam" id="PF01391">
    <property type="entry name" value="Collagen"/>
    <property type="match status" value="1"/>
</dbReference>
<proteinExistence type="predicted"/>
<feature type="compositionally biased region" description="Gly residues" evidence="1">
    <location>
        <begin position="119"/>
        <end position="128"/>
    </location>
</feature>
<sequence length="297" mass="29297">MKKMTLFLAILILSRIGIAYGADLAPNGLQNFFLGSTNASAGNINQVLALLVGPEGPPGPAGVAGRDGFVGMNGVDGMPGAPGATGEAGPQGAQGVPGVQGLPGATGATGPQGVAGATGATGGTGPQGPVGATGADGGISLGYANGTVSLNGCDDSVKLDIGSLFTPEGFKLKSIKVSDINPVCPATQKVKIYVTKFPCETNGEILPTLACSQLNKVTLLCTTSVVKASGGAITVNRNAISRGDSTCVKFSGAGSGTDFFADEINGSGGLLMEDLYRSPKLGVAAKDNPAIGVEITE</sequence>
<dbReference type="PANTHER" id="PTHR24637">
    <property type="entry name" value="COLLAGEN"/>
    <property type="match status" value="1"/>
</dbReference>
<organism evidence="2">
    <name type="scientific">freshwater metagenome</name>
    <dbReference type="NCBI Taxonomy" id="449393"/>
    <lineage>
        <taxon>unclassified sequences</taxon>
        <taxon>metagenomes</taxon>
        <taxon>ecological metagenomes</taxon>
    </lineage>
</organism>
<name>A0A6J6VQZ3_9ZZZZ</name>
<evidence type="ECO:0000313" key="2">
    <source>
        <dbReference type="EMBL" id="CAB4773944.1"/>
    </source>
</evidence>